<reference evidence="9" key="1">
    <citation type="submission" date="2020-01" db="EMBL/GenBank/DDBJ databases">
        <authorList>
            <person name="Mishra B."/>
        </authorList>
    </citation>
    <scope>NUCLEOTIDE SEQUENCE [LARGE SCALE GENOMIC DNA]</scope>
</reference>
<dbReference type="GO" id="GO:0005484">
    <property type="term" value="F:SNAP receptor activity"/>
    <property type="evidence" value="ECO:0007669"/>
    <property type="project" value="TreeGrafter"/>
</dbReference>
<comment type="caution">
    <text evidence="9">The sequence shown here is derived from an EMBL/GenBank/DDBJ whole genome shotgun (WGS) entry which is preliminary data.</text>
</comment>
<feature type="domain" description="Longin" evidence="8">
    <location>
        <begin position="104"/>
        <end position="134"/>
    </location>
</feature>
<dbReference type="GO" id="GO:0006888">
    <property type="term" value="P:endoplasmic reticulum to Golgi vesicle-mediated transport"/>
    <property type="evidence" value="ECO:0007669"/>
    <property type="project" value="TreeGrafter"/>
</dbReference>
<dbReference type="InterPro" id="IPR011012">
    <property type="entry name" value="Longin-like_dom_sf"/>
</dbReference>
<dbReference type="Gene3D" id="3.30.450.50">
    <property type="entry name" value="Longin domain"/>
    <property type="match status" value="1"/>
</dbReference>
<keyword evidence="5" id="KW-0449">Lipoprotein</keyword>
<keyword evidence="10" id="KW-1185">Reference proteome</keyword>
<evidence type="ECO:0000313" key="10">
    <source>
        <dbReference type="Proteomes" id="UP000467841"/>
    </source>
</evidence>
<dbReference type="SUPFAM" id="SSF64356">
    <property type="entry name" value="SNARE-like"/>
    <property type="match status" value="1"/>
</dbReference>
<dbReference type="GO" id="GO:0005794">
    <property type="term" value="C:Golgi apparatus"/>
    <property type="evidence" value="ECO:0007669"/>
    <property type="project" value="TreeGrafter"/>
</dbReference>
<dbReference type="PANTHER" id="PTHR45806">
    <property type="entry name" value="SYNAPTOBREVIN HOMOLOG YKT6"/>
    <property type="match status" value="1"/>
</dbReference>
<comment type="subcellular location">
    <subcellularLocation>
        <location evidence="7">Endomembrane system</location>
        <topology evidence="7">Lipid-anchor</topology>
        <orientation evidence="7">Cytoplasmic side</orientation>
    </subcellularLocation>
</comment>
<gene>
    <name evidence="9" type="ORF">MERR_LOCUS37038</name>
</gene>
<dbReference type="PROSITE" id="PS50859">
    <property type="entry name" value="LONGIN"/>
    <property type="match status" value="1"/>
</dbReference>
<keyword evidence="3" id="KW-0472">Membrane</keyword>
<keyword evidence="6" id="KW-0636">Prenylation</keyword>
<protein>
    <recommendedName>
        <fullName evidence="8">Longin domain-containing protein</fullName>
    </recommendedName>
</protein>
<evidence type="ECO:0000256" key="7">
    <source>
        <dbReference type="ARBA" id="ARBA00046278"/>
    </source>
</evidence>
<dbReference type="AlphaFoldDB" id="A0A6D2K9V5"/>
<sequence>MRAKLAALDRTEIGLSNASTSTSVSQPSFIYTWFENIGLFSPSSSIEDQLRSQNFRARYPRQRLRRISLWLFPASVKEFVVSVDCTVASLNPPSPRQSVQHEGNGLCAVGFMDDHYHVRSAFSLLNEVLDEYQKMNDLLNTLLNTRREFSEGL</sequence>
<evidence type="ECO:0000256" key="1">
    <source>
        <dbReference type="ARBA" id="ARBA00008025"/>
    </source>
</evidence>
<name>A0A6D2K9V5_9BRAS</name>
<organism evidence="9 10">
    <name type="scientific">Microthlaspi erraticum</name>
    <dbReference type="NCBI Taxonomy" id="1685480"/>
    <lineage>
        <taxon>Eukaryota</taxon>
        <taxon>Viridiplantae</taxon>
        <taxon>Streptophyta</taxon>
        <taxon>Embryophyta</taxon>
        <taxon>Tracheophyta</taxon>
        <taxon>Spermatophyta</taxon>
        <taxon>Magnoliopsida</taxon>
        <taxon>eudicotyledons</taxon>
        <taxon>Gunneridae</taxon>
        <taxon>Pentapetalae</taxon>
        <taxon>rosids</taxon>
        <taxon>malvids</taxon>
        <taxon>Brassicales</taxon>
        <taxon>Brassicaceae</taxon>
        <taxon>Coluteocarpeae</taxon>
        <taxon>Microthlaspi</taxon>
    </lineage>
</organism>
<evidence type="ECO:0000313" key="9">
    <source>
        <dbReference type="EMBL" id="CAA7049803.1"/>
    </source>
</evidence>
<dbReference type="CDD" id="cd14824">
    <property type="entry name" value="Longin"/>
    <property type="match status" value="1"/>
</dbReference>
<dbReference type="OrthoDB" id="27923at2759"/>
<evidence type="ECO:0000256" key="2">
    <source>
        <dbReference type="ARBA" id="ARBA00022481"/>
    </source>
</evidence>
<dbReference type="Proteomes" id="UP000467841">
    <property type="component" value="Unassembled WGS sequence"/>
</dbReference>
<evidence type="ECO:0000259" key="8">
    <source>
        <dbReference type="PROSITE" id="PS50859"/>
    </source>
</evidence>
<proteinExistence type="inferred from homology"/>
<dbReference type="InterPro" id="IPR010908">
    <property type="entry name" value="Longin_dom"/>
</dbReference>
<evidence type="ECO:0000256" key="5">
    <source>
        <dbReference type="ARBA" id="ARBA00023288"/>
    </source>
</evidence>
<keyword evidence="4" id="KW-0564">Palmitate</keyword>
<keyword evidence="2" id="KW-0488">Methylation</keyword>
<evidence type="ECO:0000256" key="6">
    <source>
        <dbReference type="ARBA" id="ARBA00023289"/>
    </source>
</evidence>
<comment type="similarity">
    <text evidence="1">Belongs to the synaptobrevin family.</text>
</comment>
<dbReference type="EMBL" id="CACVBM020001429">
    <property type="protein sequence ID" value="CAA7049803.1"/>
    <property type="molecule type" value="Genomic_DNA"/>
</dbReference>
<evidence type="ECO:0000256" key="4">
    <source>
        <dbReference type="ARBA" id="ARBA00023139"/>
    </source>
</evidence>
<dbReference type="PANTHER" id="PTHR45806:SF1">
    <property type="entry name" value="SYNAPTOBREVIN HOMOLOG YKT6"/>
    <property type="match status" value="1"/>
</dbReference>
<accession>A0A6D2K9V5</accession>
<evidence type="ECO:0000256" key="3">
    <source>
        <dbReference type="ARBA" id="ARBA00023136"/>
    </source>
</evidence>